<dbReference type="SMART" id="SM00387">
    <property type="entry name" value="HATPase_c"/>
    <property type="match status" value="1"/>
</dbReference>
<proteinExistence type="predicted"/>
<dbReference type="Pfam" id="PF13426">
    <property type="entry name" value="PAS_9"/>
    <property type="match status" value="1"/>
</dbReference>
<feature type="domain" description="PAS" evidence="7">
    <location>
        <begin position="11"/>
        <end position="80"/>
    </location>
</feature>
<evidence type="ECO:0000256" key="1">
    <source>
        <dbReference type="ARBA" id="ARBA00000085"/>
    </source>
</evidence>
<dbReference type="EMBL" id="UOED01000065">
    <property type="protein sequence ID" value="VAV91221.1"/>
    <property type="molecule type" value="Genomic_DNA"/>
</dbReference>
<keyword evidence="4" id="KW-0808">Transferase</keyword>
<dbReference type="PROSITE" id="PS50113">
    <property type="entry name" value="PAC"/>
    <property type="match status" value="1"/>
</dbReference>
<dbReference type="PANTHER" id="PTHR43047">
    <property type="entry name" value="TWO-COMPONENT HISTIDINE PROTEIN KINASE"/>
    <property type="match status" value="1"/>
</dbReference>
<dbReference type="InterPro" id="IPR004358">
    <property type="entry name" value="Sig_transdc_His_kin-like_C"/>
</dbReference>
<dbReference type="EC" id="2.7.13.3" evidence="2"/>
<evidence type="ECO:0000256" key="4">
    <source>
        <dbReference type="ARBA" id="ARBA00022679"/>
    </source>
</evidence>
<evidence type="ECO:0000259" key="6">
    <source>
        <dbReference type="PROSITE" id="PS50109"/>
    </source>
</evidence>
<dbReference type="InterPro" id="IPR035965">
    <property type="entry name" value="PAS-like_dom_sf"/>
</dbReference>
<dbReference type="PROSITE" id="PS50109">
    <property type="entry name" value="HIS_KIN"/>
    <property type="match status" value="1"/>
</dbReference>
<dbReference type="CDD" id="cd00130">
    <property type="entry name" value="PAS"/>
    <property type="match status" value="1"/>
</dbReference>
<dbReference type="Pfam" id="PF02518">
    <property type="entry name" value="HATPase_c"/>
    <property type="match status" value="1"/>
</dbReference>
<dbReference type="SMART" id="SM00388">
    <property type="entry name" value="HisKA"/>
    <property type="match status" value="1"/>
</dbReference>
<evidence type="ECO:0000256" key="3">
    <source>
        <dbReference type="ARBA" id="ARBA00022553"/>
    </source>
</evidence>
<evidence type="ECO:0000313" key="9">
    <source>
        <dbReference type="EMBL" id="VAV91221.1"/>
    </source>
</evidence>
<dbReference type="Gene3D" id="3.30.565.10">
    <property type="entry name" value="Histidine kinase-like ATPase, C-terminal domain"/>
    <property type="match status" value="1"/>
</dbReference>
<dbReference type="Gene3D" id="2.10.70.100">
    <property type="match status" value="1"/>
</dbReference>
<dbReference type="SUPFAM" id="SSF55874">
    <property type="entry name" value="ATPase domain of HSP90 chaperone/DNA topoisomerase II/histidine kinase"/>
    <property type="match status" value="1"/>
</dbReference>
<accession>A0A3B0RHL4</accession>
<dbReference type="Pfam" id="PF08447">
    <property type="entry name" value="PAS_3"/>
    <property type="match status" value="1"/>
</dbReference>
<keyword evidence="5" id="KW-0418">Kinase</keyword>
<dbReference type="InterPro" id="IPR001610">
    <property type="entry name" value="PAC"/>
</dbReference>
<dbReference type="Gene3D" id="3.30.450.20">
    <property type="entry name" value="PAS domain"/>
    <property type="match status" value="3"/>
</dbReference>
<evidence type="ECO:0000259" key="8">
    <source>
        <dbReference type="PROSITE" id="PS50113"/>
    </source>
</evidence>
<dbReference type="Gene3D" id="1.10.287.130">
    <property type="match status" value="1"/>
</dbReference>
<sequence>MGNKFVADEQDTDILSEIINFSADAIISLDQDQNITRYNDAAEKIFGYSTAEVIGKSLNIILPESMHFIHKDLVKSYDKTEEKSRRMGQQIDLCGITKSGDKVPLDISIQKHPEGSSCCFTAICRDISYRLDQEKAIRENEAKFRMLFNTSHHIIIEMNGDGDVLEYNDTTIHMLKVKPQKDVGKKIWDCEFWASETDFFLIKEAVLNIKSGEDSSLVVNVLDENNQKIILDISLKKLCLDDGQSTLIVLEGKDITKLVTANKALVESQTRLAGAQKIARLGNWEWTMVSNEVTWSDEVYNIFGLEPSFHAPKYDAFMDMVHVEDREYVRKAIFDALKDLCPYNITHRIILADGTKKVVRQIGKILRTKNGDAVRMDGTIQDITEHWQREQELRLAKIRAEDADVAKAQFLSTVSHELRTPLNAIIGFGTLIADEVLGEINITTYRDYAEDIKVSGEALLKLVQNILHITSFQLGSLKSQPENILAREILDETFSLVSDRASQKNIKIDMHINNDIKEIYVDPELTRQILVHLIENAIKFSEQDSLVKVTLFSTENDFIIEVTDYGIGLDDTDVIFDLFVQENMDLNRVYEGIGLGLTIAKNLTEIQGGWIQVDSKVGQGSRFSVHFAKDVIRTIPDLKISHMA</sequence>
<dbReference type="InterPro" id="IPR013767">
    <property type="entry name" value="PAS_fold"/>
</dbReference>
<keyword evidence="3" id="KW-0597">Phosphoprotein</keyword>
<dbReference type="InterPro" id="IPR036097">
    <property type="entry name" value="HisK_dim/P_sf"/>
</dbReference>
<gene>
    <name evidence="9" type="ORF">MNBD_ALPHA02-212</name>
</gene>
<dbReference type="InterPro" id="IPR036890">
    <property type="entry name" value="HATPase_C_sf"/>
</dbReference>
<reference evidence="9" key="1">
    <citation type="submission" date="2018-06" db="EMBL/GenBank/DDBJ databases">
        <authorList>
            <person name="Zhirakovskaya E."/>
        </authorList>
    </citation>
    <scope>NUCLEOTIDE SEQUENCE</scope>
</reference>
<dbReference type="PROSITE" id="PS50112">
    <property type="entry name" value="PAS"/>
    <property type="match status" value="1"/>
</dbReference>
<feature type="domain" description="PAC" evidence="8">
    <location>
        <begin position="343"/>
        <end position="395"/>
    </location>
</feature>
<dbReference type="SMART" id="SM00086">
    <property type="entry name" value="PAC"/>
    <property type="match status" value="3"/>
</dbReference>
<feature type="domain" description="Histidine kinase" evidence="6">
    <location>
        <begin position="413"/>
        <end position="631"/>
    </location>
</feature>
<dbReference type="InterPro" id="IPR000700">
    <property type="entry name" value="PAS-assoc_C"/>
</dbReference>
<dbReference type="CDD" id="cd00082">
    <property type="entry name" value="HisKA"/>
    <property type="match status" value="1"/>
</dbReference>
<dbReference type="AlphaFoldDB" id="A0A3B0RHL4"/>
<organism evidence="9">
    <name type="scientific">hydrothermal vent metagenome</name>
    <dbReference type="NCBI Taxonomy" id="652676"/>
    <lineage>
        <taxon>unclassified sequences</taxon>
        <taxon>metagenomes</taxon>
        <taxon>ecological metagenomes</taxon>
    </lineage>
</organism>
<evidence type="ECO:0000256" key="2">
    <source>
        <dbReference type="ARBA" id="ARBA00012438"/>
    </source>
</evidence>
<dbReference type="InterPro" id="IPR003594">
    <property type="entry name" value="HATPase_dom"/>
</dbReference>
<dbReference type="SUPFAM" id="SSF55785">
    <property type="entry name" value="PYP-like sensor domain (PAS domain)"/>
    <property type="match status" value="3"/>
</dbReference>
<dbReference type="InterPro" id="IPR005467">
    <property type="entry name" value="His_kinase_dom"/>
</dbReference>
<dbReference type="GO" id="GO:0000155">
    <property type="term" value="F:phosphorelay sensor kinase activity"/>
    <property type="evidence" value="ECO:0007669"/>
    <property type="project" value="InterPro"/>
</dbReference>
<dbReference type="Pfam" id="PF00989">
    <property type="entry name" value="PAS"/>
    <property type="match status" value="1"/>
</dbReference>
<dbReference type="InterPro" id="IPR003661">
    <property type="entry name" value="HisK_dim/P_dom"/>
</dbReference>
<evidence type="ECO:0000259" key="7">
    <source>
        <dbReference type="PROSITE" id="PS50112"/>
    </source>
</evidence>
<dbReference type="InterPro" id="IPR013655">
    <property type="entry name" value="PAS_fold_3"/>
</dbReference>
<name>A0A3B0RHL4_9ZZZZ</name>
<dbReference type="GO" id="GO:0006355">
    <property type="term" value="P:regulation of DNA-templated transcription"/>
    <property type="evidence" value="ECO:0007669"/>
    <property type="project" value="InterPro"/>
</dbReference>
<evidence type="ECO:0000256" key="5">
    <source>
        <dbReference type="ARBA" id="ARBA00022777"/>
    </source>
</evidence>
<dbReference type="SMART" id="SM00091">
    <property type="entry name" value="PAS"/>
    <property type="match status" value="3"/>
</dbReference>
<dbReference type="InterPro" id="IPR000014">
    <property type="entry name" value="PAS"/>
</dbReference>
<protein>
    <recommendedName>
        <fullName evidence="2">histidine kinase</fullName>
        <ecNumber evidence="2">2.7.13.3</ecNumber>
    </recommendedName>
</protein>
<dbReference type="NCBIfam" id="TIGR00229">
    <property type="entry name" value="sensory_box"/>
    <property type="match status" value="1"/>
</dbReference>
<dbReference type="PRINTS" id="PR00344">
    <property type="entry name" value="BCTRLSENSOR"/>
</dbReference>
<dbReference type="SUPFAM" id="SSF47384">
    <property type="entry name" value="Homodimeric domain of signal transducing histidine kinase"/>
    <property type="match status" value="1"/>
</dbReference>
<comment type="catalytic activity">
    <reaction evidence="1">
        <text>ATP + protein L-histidine = ADP + protein N-phospho-L-histidine.</text>
        <dbReference type="EC" id="2.7.13.3"/>
    </reaction>
</comment>
<dbReference type="Pfam" id="PF00512">
    <property type="entry name" value="HisKA"/>
    <property type="match status" value="1"/>
</dbReference>